<feature type="transmembrane region" description="Helical" evidence="1">
    <location>
        <begin position="176"/>
        <end position="195"/>
    </location>
</feature>
<dbReference type="GO" id="GO:0005886">
    <property type="term" value="C:plasma membrane"/>
    <property type="evidence" value="ECO:0007669"/>
    <property type="project" value="TreeGrafter"/>
</dbReference>
<feature type="transmembrane region" description="Helical" evidence="1">
    <location>
        <begin position="87"/>
        <end position="105"/>
    </location>
</feature>
<feature type="transmembrane region" description="Helical" evidence="1">
    <location>
        <begin position="142"/>
        <end position="164"/>
    </location>
</feature>
<feature type="transmembrane region" description="Helical" evidence="1">
    <location>
        <begin position="357"/>
        <end position="378"/>
    </location>
</feature>
<feature type="domain" description="Major facilitator superfamily (MFS) profile" evidence="2">
    <location>
        <begin position="21"/>
        <end position="410"/>
    </location>
</feature>
<accession>A0A1J5RR35</accession>
<reference evidence="3" key="1">
    <citation type="submission" date="2016-10" db="EMBL/GenBank/DDBJ databases">
        <title>Sequence of Gallionella enrichment culture.</title>
        <authorList>
            <person name="Poehlein A."/>
            <person name="Muehling M."/>
            <person name="Daniel R."/>
        </authorList>
    </citation>
    <scope>NUCLEOTIDE SEQUENCE</scope>
</reference>
<evidence type="ECO:0000313" key="3">
    <source>
        <dbReference type="EMBL" id="OIQ98760.1"/>
    </source>
</evidence>
<keyword evidence="1" id="KW-0812">Transmembrane</keyword>
<dbReference type="EMBL" id="MLJW01000115">
    <property type="protein sequence ID" value="OIQ98760.1"/>
    <property type="molecule type" value="Genomic_DNA"/>
</dbReference>
<evidence type="ECO:0000259" key="2">
    <source>
        <dbReference type="PROSITE" id="PS50850"/>
    </source>
</evidence>
<feature type="transmembrane region" description="Helical" evidence="1">
    <location>
        <begin position="322"/>
        <end position="345"/>
    </location>
</feature>
<gene>
    <name evidence="3" type="primary">pgtP</name>
    <name evidence="3" type="ORF">GALL_192610</name>
</gene>
<feature type="transmembrane region" description="Helical" evidence="1">
    <location>
        <begin position="265"/>
        <end position="286"/>
    </location>
</feature>
<feature type="transmembrane region" description="Helical" evidence="1">
    <location>
        <begin position="231"/>
        <end position="259"/>
    </location>
</feature>
<proteinExistence type="predicted"/>
<dbReference type="Gene3D" id="1.20.1250.20">
    <property type="entry name" value="MFS general substrate transporter like domains"/>
    <property type="match status" value="2"/>
</dbReference>
<dbReference type="GO" id="GO:0022857">
    <property type="term" value="F:transmembrane transporter activity"/>
    <property type="evidence" value="ECO:0007669"/>
    <property type="project" value="InterPro"/>
</dbReference>
<dbReference type="AlphaFoldDB" id="A0A1J5RR35"/>
<dbReference type="InterPro" id="IPR036259">
    <property type="entry name" value="MFS_trans_sf"/>
</dbReference>
<evidence type="ECO:0000256" key="1">
    <source>
        <dbReference type="SAM" id="Phobius"/>
    </source>
</evidence>
<protein>
    <submittedName>
        <fullName evidence="3">Phosphoglycerate transporter protein</fullName>
    </submittedName>
</protein>
<feature type="transmembrane region" description="Helical" evidence="1">
    <location>
        <begin position="384"/>
        <end position="405"/>
    </location>
</feature>
<sequence>MTAATFHPAAPDAPSESSFREVWLITIGHGMTHWYPATFYLLLPLIGKELGLSYSQIGLVMTCQYVAAATSNLPGGMLVDTVGRKGFLMALSLFWVGFPYLLMGFTHSYPMLLICVALVGMGNNLWHPTAIPALAQRYPKRVGLVLSLHGMGGNVGSALAPLAIGALLTSFTWRQIVVANALPGALMACLILAFLGTLRMGSRRKVAVSEPEGQSVQEYAQGLRALLRNRALLLLATSSALRSMTQTTLMTFLPVFLAYRMGYSPVWVGACMFMLEAAGFAAAPVAGHLSDKMGRRRIIMTSMAMVAVVLTFMAFAGRSHAFVLFIAVLGFFLYAIRPVLQAWLLESTPKKMAGSGVGLLFGMQAIGSSIGPLVGGALADRYGLLATFYFLALTIVVSNLFIFLVPAQESPHLNIST</sequence>
<feature type="transmembrane region" description="Helical" evidence="1">
    <location>
        <begin position="298"/>
        <end position="316"/>
    </location>
</feature>
<dbReference type="SUPFAM" id="SSF103473">
    <property type="entry name" value="MFS general substrate transporter"/>
    <property type="match status" value="1"/>
</dbReference>
<dbReference type="InterPro" id="IPR011701">
    <property type="entry name" value="MFS"/>
</dbReference>
<keyword evidence="1" id="KW-1133">Transmembrane helix</keyword>
<feature type="transmembrane region" description="Helical" evidence="1">
    <location>
        <begin position="111"/>
        <end position="135"/>
    </location>
</feature>
<dbReference type="InterPro" id="IPR020846">
    <property type="entry name" value="MFS_dom"/>
</dbReference>
<comment type="caution">
    <text evidence="3">The sequence shown here is derived from an EMBL/GenBank/DDBJ whole genome shotgun (WGS) entry which is preliminary data.</text>
</comment>
<name>A0A1J5RR35_9ZZZZ</name>
<dbReference type="PANTHER" id="PTHR43129:SF1">
    <property type="entry name" value="FOSMIDOMYCIN RESISTANCE PROTEIN"/>
    <property type="match status" value="1"/>
</dbReference>
<keyword evidence="1" id="KW-0472">Membrane</keyword>
<organism evidence="3">
    <name type="scientific">mine drainage metagenome</name>
    <dbReference type="NCBI Taxonomy" id="410659"/>
    <lineage>
        <taxon>unclassified sequences</taxon>
        <taxon>metagenomes</taxon>
        <taxon>ecological metagenomes</taxon>
    </lineage>
</organism>
<dbReference type="PROSITE" id="PS50850">
    <property type="entry name" value="MFS"/>
    <property type="match status" value="1"/>
</dbReference>
<dbReference type="Pfam" id="PF07690">
    <property type="entry name" value="MFS_1"/>
    <property type="match status" value="1"/>
</dbReference>
<dbReference type="PANTHER" id="PTHR43129">
    <property type="entry name" value="FOSMIDOMYCIN RESISTANCE PROTEIN"/>
    <property type="match status" value="1"/>
</dbReference>